<dbReference type="CDD" id="cd01638">
    <property type="entry name" value="CysQ"/>
    <property type="match status" value="1"/>
</dbReference>
<dbReference type="Gene3D" id="3.30.540.10">
    <property type="entry name" value="Fructose-1,6-Bisphosphatase, subunit A, domain 1"/>
    <property type="match status" value="1"/>
</dbReference>
<evidence type="ECO:0000313" key="3">
    <source>
        <dbReference type="Proteomes" id="UP000185622"/>
    </source>
</evidence>
<keyword evidence="3" id="KW-1185">Reference proteome</keyword>
<evidence type="ECO:0000256" key="1">
    <source>
        <dbReference type="ARBA" id="ARBA00009759"/>
    </source>
</evidence>
<accession>A0ABM6IDE1</accession>
<dbReference type="Pfam" id="PF00459">
    <property type="entry name" value="Inositol_P"/>
    <property type="match status" value="1"/>
</dbReference>
<dbReference type="PRINTS" id="PR00377">
    <property type="entry name" value="IMPHPHTASES"/>
</dbReference>
<name>A0ABM6IDE1_9RHOB</name>
<proteinExistence type="inferred from homology"/>
<gene>
    <name evidence="2" type="ORF">BMG03_02185</name>
</gene>
<comment type="similarity">
    <text evidence="1">Belongs to the inositol monophosphatase superfamily.</text>
</comment>
<evidence type="ECO:0000313" key="2">
    <source>
        <dbReference type="EMBL" id="AQS46745.1"/>
    </source>
</evidence>
<dbReference type="RefSeq" id="WP_075776692.1">
    <property type="nucleotide sequence ID" value="NZ_CP019437.1"/>
</dbReference>
<dbReference type="SUPFAM" id="SSF56655">
    <property type="entry name" value="Carbohydrate phosphatase"/>
    <property type="match status" value="1"/>
</dbReference>
<organism evidence="2 3">
    <name type="scientific">Thioclava nitratireducens</name>
    <dbReference type="NCBI Taxonomy" id="1915078"/>
    <lineage>
        <taxon>Bacteria</taxon>
        <taxon>Pseudomonadati</taxon>
        <taxon>Pseudomonadota</taxon>
        <taxon>Alphaproteobacteria</taxon>
        <taxon>Rhodobacterales</taxon>
        <taxon>Paracoccaceae</taxon>
        <taxon>Thioclava</taxon>
    </lineage>
</organism>
<dbReference type="PANTHER" id="PTHR20854:SF4">
    <property type="entry name" value="INOSITOL-1-MONOPHOSPHATASE-RELATED"/>
    <property type="match status" value="1"/>
</dbReference>
<dbReference type="Gene3D" id="3.40.190.80">
    <property type="match status" value="1"/>
</dbReference>
<reference evidence="2 3" key="1">
    <citation type="submission" date="2017-01" db="EMBL/GenBank/DDBJ databases">
        <title>The complete genome sequence of a sulfur-oxidizing marine bacterium Thioclava sp. 25B10_4T.</title>
        <authorList>
            <person name="Liu Y."/>
            <person name="Lai Q."/>
            <person name="Shao Z."/>
        </authorList>
    </citation>
    <scope>NUCLEOTIDE SEQUENCE [LARGE SCALE GENOMIC DNA]</scope>
    <source>
        <strain evidence="2 3">25B10_4</strain>
    </source>
</reference>
<dbReference type="PANTHER" id="PTHR20854">
    <property type="entry name" value="INOSITOL MONOPHOSPHATASE"/>
    <property type="match status" value="1"/>
</dbReference>
<sequence>MPETDLPLLIETAKEAGALALTYWKKAPEAWDKGDGAGPVSEADLAVNALLEERLRGARPDYGWLSEESTDDPARLEARSTFIVDPIDGTRAFLAHDGGFAHALAVVRDGAVVAGVVHLPVHDLTYSASIDGPACLNGEPLRPGAQEVLSGATVLTSKLSDNPSFWRHGQPDYQRHFRSSLAWRLCLVAEGRFDATISLRPAWEWDIAAASLIAQRAGLLATDRNGRALRFNRSPPQSSGLVVANPVLHEKFIENLAFWPD</sequence>
<dbReference type="Proteomes" id="UP000185622">
    <property type="component" value="Chromosome"/>
</dbReference>
<dbReference type="EMBL" id="CP019437">
    <property type="protein sequence ID" value="AQS46745.1"/>
    <property type="molecule type" value="Genomic_DNA"/>
</dbReference>
<dbReference type="InterPro" id="IPR000760">
    <property type="entry name" value="Inositol_monophosphatase-like"/>
</dbReference>
<protein>
    <submittedName>
        <fullName evidence="2">3'(2'),5'-bisphosphate nucleotidase CysQ</fullName>
    </submittedName>
</protein>